<dbReference type="InterPro" id="IPR015424">
    <property type="entry name" value="PyrdxlP-dep_Trfase"/>
</dbReference>
<accession>A0A8H3YQR1</accession>
<dbReference type="PANTHER" id="PTHR42858">
    <property type="entry name" value="AMINOTRANSFERASE"/>
    <property type="match status" value="1"/>
</dbReference>
<comment type="caution">
    <text evidence="2">The sequence shown here is derived from an EMBL/GenBank/DDBJ whole genome shotgun (WGS) entry which is preliminary data.</text>
</comment>
<evidence type="ECO:0000313" key="2">
    <source>
        <dbReference type="EMBL" id="KAE9969729.1"/>
    </source>
</evidence>
<dbReference type="CDD" id="cd00609">
    <property type="entry name" value="AAT_like"/>
    <property type="match status" value="1"/>
</dbReference>
<dbReference type="AlphaFoldDB" id="A0A8H3YQR1"/>
<dbReference type="Pfam" id="PF00155">
    <property type="entry name" value="Aminotran_1_2"/>
    <property type="match status" value="1"/>
</dbReference>
<dbReference type="GO" id="GO:0047536">
    <property type="term" value="F:2-aminoadipate transaminase activity"/>
    <property type="evidence" value="ECO:0007669"/>
    <property type="project" value="TreeGrafter"/>
</dbReference>
<dbReference type="PANTHER" id="PTHR42858:SF1">
    <property type="entry name" value="LD15494P"/>
    <property type="match status" value="1"/>
</dbReference>
<dbReference type="EMBL" id="WNWR01000757">
    <property type="protein sequence ID" value="KAE9969729.1"/>
    <property type="molecule type" value="Genomic_DNA"/>
</dbReference>
<dbReference type="InterPro" id="IPR004839">
    <property type="entry name" value="Aminotransferase_I/II_large"/>
</dbReference>
<dbReference type="InterPro" id="IPR015422">
    <property type="entry name" value="PyrdxlP-dep_Trfase_small"/>
</dbReference>
<evidence type="ECO:0000313" key="3">
    <source>
        <dbReference type="Proteomes" id="UP000490939"/>
    </source>
</evidence>
<reference evidence="2 3" key="1">
    <citation type="submission" date="2019-07" db="EMBL/GenBank/DDBJ databases">
        <title>Venturia inaequalis Genome Resource.</title>
        <authorList>
            <person name="Lichtner F.J."/>
        </authorList>
    </citation>
    <scope>NUCLEOTIDE SEQUENCE [LARGE SCALE GENOMIC DNA]</scope>
    <source>
        <strain evidence="2 3">DMI_063113</strain>
    </source>
</reference>
<dbReference type="GO" id="GO:0030170">
    <property type="term" value="F:pyridoxal phosphate binding"/>
    <property type="evidence" value="ECO:0007669"/>
    <property type="project" value="InterPro"/>
</dbReference>
<organism evidence="2 3">
    <name type="scientific">Venturia inaequalis</name>
    <name type="common">Apple scab fungus</name>
    <dbReference type="NCBI Taxonomy" id="5025"/>
    <lineage>
        <taxon>Eukaryota</taxon>
        <taxon>Fungi</taxon>
        <taxon>Dikarya</taxon>
        <taxon>Ascomycota</taxon>
        <taxon>Pezizomycotina</taxon>
        <taxon>Dothideomycetes</taxon>
        <taxon>Pleosporomycetidae</taxon>
        <taxon>Venturiales</taxon>
        <taxon>Venturiaceae</taxon>
        <taxon>Venturia</taxon>
    </lineage>
</organism>
<evidence type="ECO:0000259" key="1">
    <source>
        <dbReference type="Pfam" id="PF00155"/>
    </source>
</evidence>
<sequence>MTNHIQHPHDQPAAISVTPYILRHLRNINATIQTSAPFRPPLRQPSVLFSGVAVAGAVAGAARMASTATAAQQPGCAKTLINLLRGWPNPSLLPSHLLRAAADHVLSDRSLAVPGLEYGPDWGDPLLRQSLAIWLSDFYSSSQPIDVGRIAITGGASQNLACILQTFTDPAYTRNIWFVAPAYMLAFRIFGDAGFEKKLRAVPEDAEGLDVTYLRQAIEKSEKDAQEKGNNEPQFKAPKPWSKIYKHVIYCVPSFSNPSSKTMSLARRQELVRIAREYDALVITDDVYDQLQWPAGETMAEERDFASMKAVMPRLVDVDKLFEGGSEREGSDAFGNAASNGSFSKICGPGVRTGWVEGQFHLLLVILSYHFPPEECPGTAKFAHGVSQTGSSRSGGAPSHLTATFLANLVSQGKLQDHISTSLLPTYYRRYHLLVSAIRQHLVPLGCQLPPITKMKSGEGVAGGYFIWLTLPKGVIAKDLAVRAQSEENLIIAGGHLFQVPGDNQNEGTRFDDCIRLCFTFEEEPKLVEGVERIGKVIERMLKGETKLDDTKGITNATDTTNAFW</sequence>
<keyword evidence="3" id="KW-1185">Reference proteome</keyword>
<dbReference type="InterPro" id="IPR015421">
    <property type="entry name" value="PyrdxlP-dep_Trfase_major"/>
</dbReference>
<protein>
    <recommendedName>
        <fullName evidence="1">Aminotransferase class I/classII large domain-containing protein</fullName>
    </recommendedName>
</protein>
<dbReference type="SUPFAM" id="SSF53383">
    <property type="entry name" value="PLP-dependent transferases"/>
    <property type="match status" value="1"/>
</dbReference>
<dbReference type="Proteomes" id="UP000490939">
    <property type="component" value="Unassembled WGS sequence"/>
</dbReference>
<name>A0A8H3YQR1_VENIN</name>
<proteinExistence type="predicted"/>
<dbReference type="Gene3D" id="3.90.1150.10">
    <property type="entry name" value="Aspartate Aminotransferase, domain 1"/>
    <property type="match status" value="1"/>
</dbReference>
<gene>
    <name evidence="2" type="ORF">EG327_010501</name>
</gene>
<dbReference type="Gene3D" id="3.40.640.10">
    <property type="entry name" value="Type I PLP-dependent aspartate aminotransferase-like (Major domain)"/>
    <property type="match status" value="1"/>
</dbReference>
<feature type="domain" description="Aminotransferase class I/classII large" evidence="1">
    <location>
        <begin position="114"/>
        <end position="315"/>
    </location>
</feature>